<organism evidence="1 2">
    <name type="scientific">Neptuniibacter caesariensis</name>
    <dbReference type="NCBI Taxonomy" id="207954"/>
    <lineage>
        <taxon>Bacteria</taxon>
        <taxon>Pseudomonadati</taxon>
        <taxon>Pseudomonadota</taxon>
        <taxon>Gammaproteobacteria</taxon>
        <taxon>Oceanospirillales</taxon>
        <taxon>Oceanospirillaceae</taxon>
        <taxon>Neptuniibacter</taxon>
    </lineage>
</organism>
<gene>
    <name evidence="1" type="ORF">MED92_09416</name>
</gene>
<dbReference type="OrthoDB" id="5295752at2"/>
<dbReference type="SUPFAM" id="SSF103196">
    <property type="entry name" value="Roadblock/LC7 domain"/>
    <property type="match status" value="1"/>
</dbReference>
<dbReference type="AlphaFoldDB" id="A0A7U8GQS3"/>
<reference evidence="1 2" key="1">
    <citation type="submission" date="2006-02" db="EMBL/GenBank/DDBJ databases">
        <authorList>
            <person name="Pinhassi J."/>
            <person name="Pedros-Alio C."/>
            <person name="Ferriera S."/>
            <person name="Johnson J."/>
            <person name="Kravitz S."/>
            <person name="Halpern A."/>
            <person name="Remington K."/>
            <person name="Beeson K."/>
            <person name="Tran B."/>
            <person name="Rogers Y.-H."/>
            <person name="Friedman R."/>
            <person name="Venter J.C."/>
        </authorList>
    </citation>
    <scope>NUCLEOTIDE SEQUENCE [LARGE SCALE GENOMIC DNA]</scope>
    <source>
        <strain evidence="1 2">MED92</strain>
    </source>
</reference>
<evidence type="ECO:0008006" key="3">
    <source>
        <dbReference type="Google" id="ProtNLM"/>
    </source>
</evidence>
<protein>
    <recommendedName>
        <fullName evidence="3">Roadblock/LAMTOR2 domain-containing protein</fullName>
    </recommendedName>
</protein>
<comment type="caution">
    <text evidence="1">The sequence shown here is derived from an EMBL/GenBank/DDBJ whole genome shotgun (WGS) entry which is preliminary data.</text>
</comment>
<name>A0A7U8GQS3_NEPCE</name>
<dbReference type="RefSeq" id="WP_007019551.1">
    <property type="nucleotide sequence ID" value="NZ_CH724125.1"/>
</dbReference>
<evidence type="ECO:0000313" key="2">
    <source>
        <dbReference type="Proteomes" id="UP000002171"/>
    </source>
</evidence>
<evidence type="ECO:0000313" key="1">
    <source>
        <dbReference type="EMBL" id="EAR60612.1"/>
    </source>
</evidence>
<sequence length="210" mass="23144">MTSATIQNQFIQICPAGAFYATVGSEPDDARALLLQLLSSDVSLPFSKELIMELTDLDDGEADELFEKLLDKNFVSLDKSPSRIISDSIEKILPELLKGLSSTGKVALADDHGFCLGSSGYDADHAEALCALAADLSSLHERHSLLLNRDLAFMGESWGMLDPVGLSQVGFWVIHLGHQRFVLIIDQMPRLNQSNYVDLLSVLARRYLDY</sequence>
<keyword evidence="2" id="KW-1185">Reference proteome</keyword>
<accession>A0A7U8GQS3</accession>
<dbReference type="Proteomes" id="UP000002171">
    <property type="component" value="Unassembled WGS sequence"/>
</dbReference>
<dbReference type="EMBL" id="AAOW01000015">
    <property type="protein sequence ID" value="EAR60612.1"/>
    <property type="molecule type" value="Genomic_DNA"/>
</dbReference>
<proteinExistence type="predicted"/>